<dbReference type="PANTHER" id="PTHR43245:SF55">
    <property type="entry name" value="NAD(P)-BINDING DOMAIN-CONTAINING PROTEIN"/>
    <property type="match status" value="1"/>
</dbReference>
<name>C0ED62_9FIRM</name>
<gene>
    <name evidence="3" type="ORF">CLOSTMETH_01788</name>
</gene>
<dbReference type="STRING" id="537013.CLOSTMETH_01788"/>
<feature type="domain" description="Capsular polysaccharide assembling protein CapF C-terminal" evidence="2">
    <location>
        <begin position="268"/>
        <end position="385"/>
    </location>
</feature>
<dbReference type="InterPro" id="IPR014710">
    <property type="entry name" value="RmlC-like_jellyroll"/>
</dbReference>
<dbReference type="Proteomes" id="UP000003340">
    <property type="component" value="Unassembled WGS sequence"/>
</dbReference>
<dbReference type="HOGENOM" id="CLU_063221_0_0_9"/>
<dbReference type="InterPro" id="IPR050177">
    <property type="entry name" value="Lipid_A_modif_metabolic_enz"/>
</dbReference>
<evidence type="ECO:0000313" key="4">
    <source>
        <dbReference type="Proteomes" id="UP000003340"/>
    </source>
</evidence>
<dbReference type="CDD" id="cd07007">
    <property type="entry name" value="cupin_CapF-like_C"/>
    <property type="match status" value="1"/>
</dbReference>
<dbReference type="InterPro" id="IPR036291">
    <property type="entry name" value="NAD(P)-bd_dom_sf"/>
</dbReference>
<dbReference type="SUPFAM" id="SSF51735">
    <property type="entry name" value="NAD(P)-binding Rossmann-fold domains"/>
    <property type="match status" value="1"/>
</dbReference>
<sequence length="390" mass="44121">MMNVLVTGARGFVGKNLCAALKNIAEGKDRSFPLSPDLRVLEYDLQTDPTLLDGYCKDADFVFHLAGVNRPKEQEAFMEGNFGFTSTLLDLLKKHRNTCPVMLSSSIQAELDNPYGQSKKAGEDLLFRYAEQTGAKVLIYRFPNLFGKWCRPNYNSAVATFCHNIAHDLPIQVNDPSHQMTLVYIDDVVRELIHALCGQETRDGKFCRAEPEHHATLGEIAEQIRAFKQYPQTLGVPDLTKDSLVKKLYSTYLSYLPESCFAYKLKMNKDERGSFTEILRTAASGQFSVNISKPGITKGNHWHNTKNEKFVVVHGRGLIQLRKIGTDENNQPYPVVNYEVCGEEITVVEMIPGYTHNIVNLSDTEELVTFMWANETFDPEKPDTFFEVVE</sequence>
<dbReference type="AlphaFoldDB" id="C0ED62"/>
<dbReference type="CDD" id="cd05261">
    <property type="entry name" value="CAPF_like_SDR_e"/>
    <property type="match status" value="1"/>
</dbReference>
<evidence type="ECO:0000313" key="3">
    <source>
        <dbReference type="EMBL" id="EEG30575.1"/>
    </source>
</evidence>
<dbReference type="Gene3D" id="2.60.120.10">
    <property type="entry name" value="Jelly Rolls"/>
    <property type="match status" value="1"/>
</dbReference>
<comment type="caution">
    <text evidence="3">The sequence shown here is derived from an EMBL/GenBank/DDBJ whole genome shotgun (WGS) entry which is preliminary data.</text>
</comment>
<dbReference type="eggNOG" id="COG1898">
    <property type="taxonomic scope" value="Bacteria"/>
</dbReference>
<proteinExistence type="predicted"/>
<dbReference type="Pfam" id="PF01370">
    <property type="entry name" value="Epimerase"/>
    <property type="match status" value="1"/>
</dbReference>
<dbReference type="EMBL" id="ACEC01000060">
    <property type="protein sequence ID" value="EEG30575.1"/>
    <property type="molecule type" value="Genomic_DNA"/>
</dbReference>
<protein>
    <submittedName>
        <fullName evidence="3">NAD dependent epimerase/dehydratase family protein</fullName>
    </submittedName>
</protein>
<dbReference type="InterPro" id="IPR011051">
    <property type="entry name" value="RmlC_Cupin_sf"/>
</dbReference>
<dbReference type="SUPFAM" id="SSF51182">
    <property type="entry name" value="RmlC-like cupins"/>
    <property type="match status" value="1"/>
</dbReference>
<evidence type="ECO:0000259" key="2">
    <source>
        <dbReference type="Pfam" id="PF14667"/>
    </source>
</evidence>
<dbReference type="eggNOG" id="COG0451">
    <property type="taxonomic scope" value="Bacteria"/>
</dbReference>
<dbReference type="InterPro" id="IPR029303">
    <property type="entry name" value="CapF_C"/>
</dbReference>
<accession>C0ED62</accession>
<keyword evidence="4" id="KW-1185">Reference proteome</keyword>
<evidence type="ECO:0000259" key="1">
    <source>
        <dbReference type="Pfam" id="PF01370"/>
    </source>
</evidence>
<dbReference type="InterPro" id="IPR001509">
    <property type="entry name" value="Epimerase_deHydtase"/>
</dbReference>
<dbReference type="PANTHER" id="PTHR43245">
    <property type="entry name" value="BIFUNCTIONAL POLYMYXIN RESISTANCE PROTEIN ARNA"/>
    <property type="match status" value="1"/>
</dbReference>
<organism evidence="3 4">
    <name type="scientific">[Clostridium] methylpentosum DSM 5476</name>
    <dbReference type="NCBI Taxonomy" id="537013"/>
    <lineage>
        <taxon>Bacteria</taxon>
        <taxon>Bacillati</taxon>
        <taxon>Bacillota</taxon>
        <taxon>Clostridia</taxon>
        <taxon>Eubacteriales</taxon>
        <taxon>Oscillospiraceae</taxon>
        <taxon>Oscillospiraceae incertae sedis</taxon>
    </lineage>
</organism>
<dbReference type="Pfam" id="PF14667">
    <property type="entry name" value="Polysacc_synt_C"/>
    <property type="match status" value="1"/>
</dbReference>
<dbReference type="Gene3D" id="3.40.50.720">
    <property type="entry name" value="NAD(P)-binding Rossmann-like Domain"/>
    <property type="match status" value="1"/>
</dbReference>
<reference evidence="3 4" key="1">
    <citation type="submission" date="2009-01" db="EMBL/GenBank/DDBJ databases">
        <authorList>
            <person name="Fulton L."/>
            <person name="Clifton S."/>
            <person name="Fulton B."/>
            <person name="Xu J."/>
            <person name="Minx P."/>
            <person name="Pepin K.H."/>
            <person name="Johnson M."/>
            <person name="Bhonagiri V."/>
            <person name="Nash W.E."/>
            <person name="Mardis E.R."/>
            <person name="Wilson R.K."/>
        </authorList>
    </citation>
    <scope>NUCLEOTIDE SEQUENCE [LARGE SCALE GENOMIC DNA]</scope>
    <source>
        <strain evidence="3 4">DSM 5476</strain>
    </source>
</reference>
<reference evidence="3 4" key="2">
    <citation type="submission" date="2009-02" db="EMBL/GenBank/DDBJ databases">
        <title>Draft genome sequence of Clostridium methylpentosum (DSM 5476).</title>
        <authorList>
            <person name="Sudarsanam P."/>
            <person name="Ley R."/>
            <person name="Guruge J."/>
            <person name="Turnbaugh P.J."/>
            <person name="Mahowald M."/>
            <person name="Liep D."/>
            <person name="Gordon J."/>
        </authorList>
    </citation>
    <scope>NUCLEOTIDE SEQUENCE [LARGE SCALE GENOMIC DNA]</scope>
    <source>
        <strain evidence="3 4">DSM 5476</strain>
    </source>
</reference>
<feature type="domain" description="NAD-dependent epimerase/dehydratase" evidence="1">
    <location>
        <begin position="4"/>
        <end position="196"/>
    </location>
</feature>